<dbReference type="Proteomes" id="UP001295469">
    <property type="component" value="Chromosome A08"/>
</dbReference>
<protein>
    <submittedName>
        <fullName evidence="1">(rape) hypothetical protein</fullName>
    </submittedName>
</protein>
<accession>A0A817ADB5</accession>
<proteinExistence type="predicted"/>
<dbReference type="AlphaFoldDB" id="A0A817ADB5"/>
<name>A0A817ADB5_BRANA</name>
<sequence>MDVNNSFSFLPVAVISYIGKALCPEDKGGGVRFES</sequence>
<evidence type="ECO:0000313" key="1">
    <source>
        <dbReference type="EMBL" id="CAF2255215.1"/>
    </source>
</evidence>
<gene>
    <name evidence="1" type="ORF">DARMORV10_A08P27990.1</name>
</gene>
<reference evidence="1" key="1">
    <citation type="submission" date="2021-01" db="EMBL/GenBank/DDBJ databases">
        <authorList>
            <consortium name="Genoscope - CEA"/>
            <person name="William W."/>
        </authorList>
    </citation>
    <scope>NUCLEOTIDE SEQUENCE</scope>
</reference>
<dbReference type="EMBL" id="HG994362">
    <property type="protein sequence ID" value="CAF2255215.1"/>
    <property type="molecule type" value="Genomic_DNA"/>
</dbReference>
<organism evidence="1">
    <name type="scientific">Brassica napus</name>
    <name type="common">Rape</name>
    <dbReference type="NCBI Taxonomy" id="3708"/>
    <lineage>
        <taxon>Eukaryota</taxon>
        <taxon>Viridiplantae</taxon>
        <taxon>Streptophyta</taxon>
        <taxon>Embryophyta</taxon>
        <taxon>Tracheophyta</taxon>
        <taxon>Spermatophyta</taxon>
        <taxon>Magnoliopsida</taxon>
        <taxon>eudicotyledons</taxon>
        <taxon>Gunneridae</taxon>
        <taxon>Pentapetalae</taxon>
        <taxon>rosids</taxon>
        <taxon>malvids</taxon>
        <taxon>Brassicales</taxon>
        <taxon>Brassicaceae</taxon>
        <taxon>Brassiceae</taxon>
        <taxon>Brassica</taxon>
    </lineage>
</organism>